<dbReference type="InterPro" id="IPR036318">
    <property type="entry name" value="FAD-bd_PCMH-like_sf"/>
</dbReference>
<protein>
    <recommendedName>
        <fullName evidence="4">FAD-binding PCMH-type domain-containing protein</fullName>
    </recommendedName>
</protein>
<dbReference type="PANTHER" id="PTHR42659:SF2">
    <property type="entry name" value="XANTHINE DEHYDROGENASE SUBUNIT C-RELATED"/>
    <property type="match status" value="1"/>
</dbReference>
<dbReference type="InterPro" id="IPR036683">
    <property type="entry name" value="CO_DH_flav_C_dom_sf"/>
</dbReference>
<dbReference type="AlphaFoldDB" id="A0A381Y5B4"/>
<feature type="domain" description="FAD-binding PCMH-type" evidence="4">
    <location>
        <begin position="1"/>
        <end position="175"/>
    </location>
</feature>
<dbReference type="Pfam" id="PF00941">
    <property type="entry name" value="FAD_binding_5"/>
    <property type="match status" value="1"/>
</dbReference>
<dbReference type="GO" id="GO:0016491">
    <property type="term" value="F:oxidoreductase activity"/>
    <property type="evidence" value="ECO:0007669"/>
    <property type="project" value="UniProtKB-KW"/>
</dbReference>
<dbReference type="InterPro" id="IPR016169">
    <property type="entry name" value="FAD-bd_PCMH_sub2"/>
</dbReference>
<dbReference type="SMART" id="SM01092">
    <property type="entry name" value="CO_deh_flav_C"/>
    <property type="match status" value="1"/>
</dbReference>
<dbReference type="Gene3D" id="3.30.43.10">
    <property type="entry name" value="Uridine Diphospho-n-acetylenolpyruvylglucosamine Reductase, domain 2"/>
    <property type="match status" value="1"/>
</dbReference>
<gene>
    <name evidence="5" type="ORF">METZ01_LOCUS125123</name>
</gene>
<evidence type="ECO:0000256" key="3">
    <source>
        <dbReference type="ARBA" id="ARBA00023002"/>
    </source>
</evidence>
<dbReference type="Gene3D" id="3.30.390.50">
    <property type="entry name" value="CO dehydrogenase flavoprotein, C-terminal domain"/>
    <property type="match status" value="1"/>
</dbReference>
<dbReference type="Pfam" id="PF03450">
    <property type="entry name" value="CO_deh_flav_C"/>
    <property type="match status" value="1"/>
</dbReference>
<proteinExistence type="predicted"/>
<organism evidence="5">
    <name type="scientific">marine metagenome</name>
    <dbReference type="NCBI Taxonomy" id="408172"/>
    <lineage>
        <taxon>unclassified sequences</taxon>
        <taxon>metagenomes</taxon>
        <taxon>ecological metagenomes</taxon>
    </lineage>
</organism>
<name>A0A381Y5B4_9ZZZZ</name>
<dbReference type="Gene3D" id="3.30.465.10">
    <property type="match status" value="1"/>
</dbReference>
<evidence type="ECO:0000256" key="2">
    <source>
        <dbReference type="ARBA" id="ARBA00022827"/>
    </source>
</evidence>
<dbReference type="SUPFAM" id="SSF55447">
    <property type="entry name" value="CO dehydrogenase flavoprotein C-terminal domain-like"/>
    <property type="match status" value="1"/>
</dbReference>
<sequence>MRDFIYHAPTTIEEAISILEEHGEDARPIAGGTAMVNLMKQNLVLADHLVGLGKLTELRELKHTNGSLHIGALTRHRELELNPEVQSHSPLLANAYSRVATVRIRNVATVGGGLIHADPAQDPPPSLMVLNAYVVLTSSGGTRELPVKDLFHDYYESALEPGELLTELVVPQAPEGAKTVYLKFLPRTEDDYATVSVAALARVENGVCQEIRVALGAVGPTPFRATTVEDTLQGQQVTPDAIHAAAEAVVDHTDPLTDFRGSAEYKRDMAIVFTRRALEQVLGLVS</sequence>
<dbReference type="PANTHER" id="PTHR42659">
    <property type="entry name" value="XANTHINE DEHYDROGENASE SUBUNIT C-RELATED"/>
    <property type="match status" value="1"/>
</dbReference>
<accession>A0A381Y5B4</accession>
<dbReference type="InterPro" id="IPR016167">
    <property type="entry name" value="FAD-bd_PCMH_sub1"/>
</dbReference>
<keyword evidence="1" id="KW-0285">Flavoprotein</keyword>
<dbReference type="InterPro" id="IPR051312">
    <property type="entry name" value="Diverse_Substr_Oxidored"/>
</dbReference>
<evidence type="ECO:0000259" key="4">
    <source>
        <dbReference type="PROSITE" id="PS51387"/>
    </source>
</evidence>
<keyword evidence="2" id="KW-0274">FAD</keyword>
<dbReference type="PROSITE" id="PS51387">
    <property type="entry name" value="FAD_PCMH"/>
    <property type="match status" value="1"/>
</dbReference>
<dbReference type="SUPFAM" id="SSF56176">
    <property type="entry name" value="FAD-binding/transporter-associated domain-like"/>
    <property type="match status" value="1"/>
</dbReference>
<keyword evidence="3" id="KW-0560">Oxidoreductase</keyword>
<evidence type="ECO:0000313" key="5">
    <source>
        <dbReference type="EMBL" id="SVA72269.1"/>
    </source>
</evidence>
<dbReference type="InterPro" id="IPR016166">
    <property type="entry name" value="FAD-bd_PCMH"/>
</dbReference>
<dbReference type="InterPro" id="IPR005107">
    <property type="entry name" value="CO_DH_flav_C"/>
</dbReference>
<dbReference type="EMBL" id="UINC01017434">
    <property type="protein sequence ID" value="SVA72269.1"/>
    <property type="molecule type" value="Genomic_DNA"/>
</dbReference>
<dbReference type="InterPro" id="IPR002346">
    <property type="entry name" value="Mopterin_DH_FAD-bd"/>
</dbReference>
<evidence type="ECO:0000256" key="1">
    <source>
        <dbReference type="ARBA" id="ARBA00022630"/>
    </source>
</evidence>
<dbReference type="GO" id="GO:0071949">
    <property type="term" value="F:FAD binding"/>
    <property type="evidence" value="ECO:0007669"/>
    <property type="project" value="InterPro"/>
</dbReference>
<reference evidence="5" key="1">
    <citation type="submission" date="2018-05" db="EMBL/GenBank/DDBJ databases">
        <authorList>
            <person name="Lanie J.A."/>
            <person name="Ng W.-L."/>
            <person name="Kazmierczak K.M."/>
            <person name="Andrzejewski T.M."/>
            <person name="Davidsen T.M."/>
            <person name="Wayne K.J."/>
            <person name="Tettelin H."/>
            <person name="Glass J.I."/>
            <person name="Rusch D."/>
            <person name="Podicherti R."/>
            <person name="Tsui H.-C.T."/>
            <person name="Winkler M.E."/>
        </authorList>
    </citation>
    <scope>NUCLEOTIDE SEQUENCE</scope>
</reference>